<evidence type="ECO:0008006" key="3">
    <source>
        <dbReference type="Google" id="ProtNLM"/>
    </source>
</evidence>
<dbReference type="InterPro" id="IPR045748">
    <property type="entry name" value="DcaP"/>
</dbReference>
<protein>
    <recommendedName>
        <fullName evidence="3">Porin</fullName>
    </recommendedName>
</protein>
<dbReference type="RefSeq" id="WP_069183789.1">
    <property type="nucleotide sequence ID" value="NZ_DQRB01000035.1"/>
</dbReference>
<reference evidence="1 2" key="1">
    <citation type="submission" date="2016-10" db="EMBL/GenBank/DDBJ databases">
        <authorList>
            <person name="Varghese N."/>
            <person name="Submissions S."/>
        </authorList>
    </citation>
    <scope>NUCLEOTIDE SEQUENCE [LARGE SCALE GENOMIC DNA]</scope>
    <source>
        <strain evidence="1 2">DSM 26291</strain>
    </source>
</reference>
<keyword evidence="2" id="KW-1185">Reference proteome</keyword>
<sequence>MIQKKINKSIADKFEKQTNRNHFKVVKSKLSCAILLATASLPAFSESITVGDTNLTLYGYAKLDLIYDFDSPLGISILHQNIRLDDTSGPDGHFDAHALESRIGISTVTPTELGNIETRVEGDFYGPGGTFRLRQGYGTWNGILAGQTETNFSTFLGYTPSIDFTGQVGQTNLDRQAQIRYSTGGLSIALEEADKQGGLAYETEETVEIKSTLPDLTLRYDDALGGLNYSLGAVLRQLTVYDAAADREEDEFGYGVTFSGKMPVSSRVSLQGAVVYGEGVGGYLWLNPAAPAYYDPVAGELEAIEAVGGTLGISVAVGPGLANLAYGVSEADLDDIRNVDVSNEGEQNTSLYLNYLWSPIESVDYGIEVSHHTRELVGGREGKATRLQAMAKYTF</sequence>
<dbReference type="Proteomes" id="UP000199211">
    <property type="component" value="Unassembled WGS sequence"/>
</dbReference>
<comment type="caution">
    <text evidence="1">The sequence shown here is derived from an EMBL/GenBank/DDBJ whole genome shotgun (WGS) entry which is preliminary data.</text>
</comment>
<dbReference type="SUPFAM" id="SSF56935">
    <property type="entry name" value="Porins"/>
    <property type="match status" value="1"/>
</dbReference>
<evidence type="ECO:0000313" key="2">
    <source>
        <dbReference type="Proteomes" id="UP000199211"/>
    </source>
</evidence>
<organism evidence="1 2">
    <name type="scientific">Marinobacter salarius</name>
    <dbReference type="NCBI Taxonomy" id="1420917"/>
    <lineage>
        <taxon>Bacteria</taxon>
        <taxon>Pseudomonadati</taxon>
        <taxon>Pseudomonadota</taxon>
        <taxon>Gammaproteobacteria</taxon>
        <taxon>Pseudomonadales</taxon>
        <taxon>Marinobacteraceae</taxon>
        <taxon>Marinobacter</taxon>
    </lineage>
</organism>
<accession>A0ABY1FSZ5</accession>
<name>A0ABY1FSZ5_9GAMM</name>
<gene>
    <name evidence="1" type="ORF">SAMN04487868_12262</name>
</gene>
<evidence type="ECO:0000313" key="1">
    <source>
        <dbReference type="EMBL" id="SFM02819.1"/>
    </source>
</evidence>
<dbReference type="Pfam" id="PF19577">
    <property type="entry name" value="DcaP"/>
    <property type="match status" value="1"/>
</dbReference>
<proteinExistence type="predicted"/>
<dbReference type="EMBL" id="FOTV01000022">
    <property type="protein sequence ID" value="SFM02819.1"/>
    <property type="molecule type" value="Genomic_DNA"/>
</dbReference>